<evidence type="ECO:0000256" key="2">
    <source>
        <dbReference type="ARBA" id="ARBA00005466"/>
    </source>
</evidence>
<dbReference type="InterPro" id="IPR036318">
    <property type="entry name" value="FAD-bd_PCMH-like_sf"/>
</dbReference>
<dbReference type="PROSITE" id="PS51387">
    <property type="entry name" value="FAD_PCMH"/>
    <property type="match status" value="1"/>
</dbReference>
<dbReference type="PANTHER" id="PTHR42973">
    <property type="entry name" value="BINDING OXIDOREDUCTASE, PUTATIVE (AFU_ORTHOLOGUE AFUA_1G17690)-RELATED"/>
    <property type="match status" value="1"/>
</dbReference>
<keyword evidence="8" id="KW-1185">Reference proteome</keyword>
<evidence type="ECO:0000259" key="6">
    <source>
        <dbReference type="PROSITE" id="PS51387"/>
    </source>
</evidence>
<keyword evidence="5" id="KW-0560">Oxidoreductase</keyword>
<evidence type="ECO:0000256" key="4">
    <source>
        <dbReference type="ARBA" id="ARBA00022827"/>
    </source>
</evidence>
<name>A0ABR9N6J8_9MICO</name>
<dbReference type="EMBL" id="JADAQT010000111">
    <property type="protein sequence ID" value="MBE1878784.1"/>
    <property type="molecule type" value="Genomic_DNA"/>
</dbReference>
<dbReference type="Gene3D" id="3.30.43.10">
    <property type="entry name" value="Uridine Diphospho-n-acetylenolpyruvylglucosamine Reductase, domain 2"/>
    <property type="match status" value="1"/>
</dbReference>
<evidence type="ECO:0000256" key="3">
    <source>
        <dbReference type="ARBA" id="ARBA00022630"/>
    </source>
</evidence>
<sequence>MTVVGAHGERRSGIAAARGIFAGPDDPAYAEAARSSDLAATTLRPAAAATARTAAEVRQAIAEAVRSGRPLLVLSTGHSAGMIAPVAEDAYALRVALDEPVTVDPARGLVRIPAGARWADVVEVTSAVGLAVPHASSPSVGAVGYLLGGGLSPYGRLFGVAANNVVSATVALADGSVRTVDSEHDPDLFWALRGGGGGLGVVLAVELLAVPATGVMTGMTVWDADAAGAGVARAWWEWTRTAPREATTSLRLLDLPDLPGVPEPMVGRQVLALDGAVLPYGNDVDRARSVARRMLEPLRRLAEPILDTWRLDGLTATTTTRVDPRGRGRTVTDAFLLREGGHDMIDRWVESAGPASGSELVVAELRQLGGAFADDPVFAGAFGAVAEPLAAFNAGSASSPAATDASRGDLLRIRGDLRRWITNRTVPTMIDDPGIPRRTFGLETEAYVENVRRDVDPRGLFRLDVRDPKGL</sequence>
<dbReference type="InterPro" id="IPR050416">
    <property type="entry name" value="FAD-linked_Oxidoreductase"/>
</dbReference>
<protein>
    <submittedName>
        <fullName evidence="7">FAD-dependent oxidoreductase</fullName>
    </submittedName>
</protein>
<dbReference type="PANTHER" id="PTHR42973:SF39">
    <property type="entry name" value="FAD-BINDING PCMH-TYPE DOMAIN-CONTAINING PROTEIN"/>
    <property type="match status" value="1"/>
</dbReference>
<keyword evidence="4" id="KW-0274">FAD</keyword>
<comment type="caution">
    <text evidence="7">The sequence shown here is derived from an EMBL/GenBank/DDBJ whole genome shotgun (WGS) entry which is preliminary data.</text>
</comment>
<dbReference type="Pfam" id="PF01565">
    <property type="entry name" value="FAD_binding_4"/>
    <property type="match status" value="1"/>
</dbReference>
<dbReference type="InterPro" id="IPR006093">
    <property type="entry name" value="Oxy_OxRdtase_FAD_BS"/>
</dbReference>
<comment type="similarity">
    <text evidence="2">Belongs to the oxygen-dependent FAD-linked oxidoreductase family.</text>
</comment>
<organism evidence="7 8">
    <name type="scientific">Myceligenerans pegani</name>
    <dbReference type="NCBI Taxonomy" id="2776917"/>
    <lineage>
        <taxon>Bacteria</taxon>
        <taxon>Bacillati</taxon>
        <taxon>Actinomycetota</taxon>
        <taxon>Actinomycetes</taxon>
        <taxon>Micrococcales</taxon>
        <taxon>Promicromonosporaceae</taxon>
        <taxon>Myceligenerans</taxon>
    </lineage>
</organism>
<gene>
    <name evidence="7" type="ORF">IHE71_24110</name>
</gene>
<keyword evidence="3" id="KW-0285">Flavoprotein</keyword>
<feature type="domain" description="FAD-binding PCMH-type" evidence="6">
    <location>
        <begin position="41"/>
        <end position="212"/>
    </location>
</feature>
<dbReference type="InterPro" id="IPR016166">
    <property type="entry name" value="FAD-bd_PCMH"/>
</dbReference>
<dbReference type="InterPro" id="IPR016167">
    <property type="entry name" value="FAD-bd_PCMH_sub1"/>
</dbReference>
<dbReference type="SUPFAM" id="SSF56176">
    <property type="entry name" value="FAD-binding/transporter-associated domain-like"/>
    <property type="match status" value="1"/>
</dbReference>
<reference evidence="7 8" key="1">
    <citation type="submission" date="2020-10" db="EMBL/GenBank/DDBJ databases">
        <title>Myceligenerans pegani sp. nov., an endophytic actinomycete isolated from Peganum harmala L. in Xinjiang, China.</title>
        <authorList>
            <person name="Xin L."/>
        </authorList>
    </citation>
    <scope>NUCLEOTIDE SEQUENCE [LARGE SCALE GENOMIC DNA]</scope>
    <source>
        <strain evidence="7 8">TRM65318</strain>
    </source>
</reference>
<dbReference type="PROSITE" id="PS00862">
    <property type="entry name" value="OX2_COVAL_FAD"/>
    <property type="match status" value="1"/>
</dbReference>
<evidence type="ECO:0000256" key="1">
    <source>
        <dbReference type="ARBA" id="ARBA00001974"/>
    </source>
</evidence>
<dbReference type="RefSeq" id="WP_192865346.1">
    <property type="nucleotide sequence ID" value="NZ_JADAQT010000111.1"/>
</dbReference>
<dbReference type="Gene3D" id="3.30.465.10">
    <property type="match status" value="1"/>
</dbReference>
<evidence type="ECO:0000313" key="7">
    <source>
        <dbReference type="EMBL" id="MBE1878784.1"/>
    </source>
</evidence>
<evidence type="ECO:0000313" key="8">
    <source>
        <dbReference type="Proteomes" id="UP000625527"/>
    </source>
</evidence>
<comment type="cofactor">
    <cofactor evidence="1">
        <name>FAD</name>
        <dbReference type="ChEBI" id="CHEBI:57692"/>
    </cofactor>
</comment>
<proteinExistence type="inferred from homology"/>
<dbReference type="InterPro" id="IPR006094">
    <property type="entry name" value="Oxid_FAD_bind_N"/>
</dbReference>
<dbReference type="InterPro" id="IPR016169">
    <property type="entry name" value="FAD-bd_PCMH_sub2"/>
</dbReference>
<evidence type="ECO:0000256" key="5">
    <source>
        <dbReference type="ARBA" id="ARBA00023002"/>
    </source>
</evidence>
<dbReference type="Gene3D" id="3.40.462.20">
    <property type="match status" value="1"/>
</dbReference>
<accession>A0ABR9N6J8</accession>
<dbReference type="Proteomes" id="UP000625527">
    <property type="component" value="Unassembled WGS sequence"/>
</dbReference>